<organism evidence="2 3">
    <name type="scientific">Parelaphostrongylus tenuis</name>
    <name type="common">Meningeal worm</name>
    <dbReference type="NCBI Taxonomy" id="148309"/>
    <lineage>
        <taxon>Eukaryota</taxon>
        <taxon>Metazoa</taxon>
        <taxon>Ecdysozoa</taxon>
        <taxon>Nematoda</taxon>
        <taxon>Chromadorea</taxon>
        <taxon>Rhabditida</taxon>
        <taxon>Rhabditina</taxon>
        <taxon>Rhabditomorpha</taxon>
        <taxon>Strongyloidea</taxon>
        <taxon>Metastrongylidae</taxon>
        <taxon>Parelaphostrongylus</taxon>
    </lineage>
</organism>
<dbReference type="PANTHER" id="PTHR10894">
    <property type="entry name" value="NUCLEOLAR PROTEIN 5 NUCLEOLAR PROTEIN NOP5 NOP58"/>
    <property type="match status" value="1"/>
</dbReference>
<keyword evidence="3" id="KW-1185">Reference proteome</keyword>
<evidence type="ECO:0000313" key="3">
    <source>
        <dbReference type="Proteomes" id="UP001196413"/>
    </source>
</evidence>
<dbReference type="InterPro" id="IPR045056">
    <property type="entry name" value="Nop56/Nop58"/>
</dbReference>
<feature type="domain" description="Nucleolar protein 58/56 N-terminal" evidence="1">
    <location>
        <begin position="3"/>
        <end position="38"/>
    </location>
</feature>
<dbReference type="GO" id="GO:0030515">
    <property type="term" value="F:snoRNA binding"/>
    <property type="evidence" value="ECO:0007669"/>
    <property type="project" value="InterPro"/>
</dbReference>
<accession>A0AAD5N5Q8</accession>
<protein>
    <recommendedName>
        <fullName evidence="1">Nucleolar protein 58/56 N-terminal domain-containing protein</fullName>
    </recommendedName>
</protein>
<dbReference type="GO" id="GO:0031428">
    <property type="term" value="C:box C/D methylation guide snoRNP complex"/>
    <property type="evidence" value="ECO:0007669"/>
    <property type="project" value="InterPro"/>
</dbReference>
<dbReference type="AlphaFoldDB" id="A0AAD5N5Q8"/>
<name>A0AAD5N5Q8_PARTN</name>
<dbReference type="EMBL" id="JAHQIW010003372">
    <property type="protein sequence ID" value="KAJ1358379.1"/>
    <property type="molecule type" value="Genomic_DNA"/>
</dbReference>
<reference evidence="2" key="1">
    <citation type="submission" date="2021-06" db="EMBL/GenBank/DDBJ databases">
        <title>Parelaphostrongylus tenuis whole genome reference sequence.</title>
        <authorList>
            <person name="Garwood T.J."/>
            <person name="Larsen P.A."/>
            <person name="Fountain-Jones N.M."/>
            <person name="Garbe J.R."/>
            <person name="Macchietto M.G."/>
            <person name="Kania S.A."/>
            <person name="Gerhold R.W."/>
            <person name="Richards J.E."/>
            <person name="Wolf T.M."/>
        </authorList>
    </citation>
    <scope>NUCLEOTIDE SEQUENCE</scope>
    <source>
        <strain evidence="2">MNPRO001-30</strain>
        <tissue evidence="2">Meninges</tissue>
    </source>
</reference>
<evidence type="ECO:0000259" key="1">
    <source>
        <dbReference type="Pfam" id="PF08156"/>
    </source>
</evidence>
<proteinExistence type="predicted"/>
<dbReference type="PANTHER" id="PTHR10894:SF1">
    <property type="entry name" value="NUCLEOLAR PROTEIN 58"/>
    <property type="match status" value="1"/>
</dbReference>
<dbReference type="GO" id="GO:0032040">
    <property type="term" value="C:small-subunit processome"/>
    <property type="evidence" value="ECO:0007669"/>
    <property type="project" value="InterPro"/>
</dbReference>
<gene>
    <name evidence="2" type="ORF">KIN20_016791</name>
</gene>
<sequence>MSEFSTAQKAQESLELIAFKKFKSTVEAVESACALQDGKLNKSLKKLLKENNSRTESEQLAVGDAKLGSLIRTKWNFHVCIRLRWQKLMRGIRAHIDSWLGEHKSELNAMNLAVAHSLGRYKLNSIQKRLTP</sequence>
<comment type="caution">
    <text evidence="2">The sequence shown here is derived from an EMBL/GenBank/DDBJ whole genome shotgun (WGS) entry which is preliminary data.</text>
</comment>
<dbReference type="Proteomes" id="UP001196413">
    <property type="component" value="Unassembled WGS sequence"/>
</dbReference>
<evidence type="ECO:0000313" key="2">
    <source>
        <dbReference type="EMBL" id="KAJ1358379.1"/>
    </source>
</evidence>
<dbReference type="Pfam" id="PF08156">
    <property type="entry name" value="NOP5NT"/>
    <property type="match status" value="1"/>
</dbReference>
<dbReference type="InterPro" id="IPR012974">
    <property type="entry name" value="NOP58/56_N"/>
</dbReference>